<evidence type="ECO:0000313" key="7">
    <source>
        <dbReference type="Proteomes" id="UP000068382"/>
    </source>
</evidence>
<dbReference type="Gene3D" id="3.40.50.1170">
    <property type="entry name" value="L-asparaginase, N-terminal domain"/>
    <property type="match status" value="1"/>
</dbReference>
<feature type="active site" description="O-isoaspartyl threonine intermediate" evidence="1">
    <location>
        <position position="11"/>
    </location>
</feature>
<dbReference type="InterPro" id="IPR041725">
    <property type="entry name" value="L-asparaginase_I"/>
</dbReference>
<dbReference type="Gene3D" id="3.40.50.40">
    <property type="match status" value="1"/>
</dbReference>
<dbReference type="PIRSF" id="PIRSF500176">
    <property type="entry name" value="L_ASNase"/>
    <property type="match status" value="1"/>
</dbReference>
<dbReference type="CDD" id="cd08963">
    <property type="entry name" value="L-asparaginase_I"/>
    <property type="match status" value="1"/>
</dbReference>
<dbReference type="SFLD" id="SFLDS00057">
    <property type="entry name" value="Glutaminase/Asparaginase"/>
    <property type="match status" value="1"/>
</dbReference>
<dbReference type="Proteomes" id="UP000068382">
    <property type="component" value="Unassembled WGS sequence"/>
</dbReference>
<evidence type="ECO:0000256" key="3">
    <source>
        <dbReference type="PROSITE-ProRule" id="PRU10100"/>
    </source>
</evidence>
<evidence type="ECO:0000256" key="1">
    <source>
        <dbReference type="PIRSR" id="PIRSR001220-1"/>
    </source>
</evidence>
<keyword evidence="7" id="KW-1185">Reference proteome</keyword>
<dbReference type="PANTHER" id="PTHR11707">
    <property type="entry name" value="L-ASPARAGINASE"/>
    <property type="match status" value="1"/>
</dbReference>
<feature type="domain" description="Asparaginase/glutaminase C-terminal" evidence="5">
    <location>
        <begin position="194"/>
        <end position="306"/>
    </location>
</feature>
<sequence>MSLCVIHTGGTIGMGRTATGFAPQTGVVEAELARLQTAGVIGTDVRLRVAEPLIDSANATLADWNWIMDQIAEAAVDCTGVIVTHGTDTLAFTAAALGFGLQGLNIPVVLTGSMLPLTEVGSDGPRNLAEAFAAVETLGPGIWVQFAGAQLHGLRVRKSHSSAFDAFKDTATDVAPLRVAPTLRVQPYEPSFAVLVVAVAPGMATDLVTLAAERADGIVLRCYGSGTVPESAVLRAALCRARDRGVPVLAVSQCAEGGISLGTYAAGAMLAETGAIDGRDMTVEAAYTKLLHALSATRDPDDRRQLLQTRLGGEWSE</sequence>
<dbReference type="PROSITE" id="PS51732">
    <property type="entry name" value="ASN_GLN_ASE_3"/>
    <property type="match status" value="1"/>
</dbReference>
<organism evidence="6 7">
    <name type="scientific">Tritonibacter horizontis</name>
    <dbReference type="NCBI Taxonomy" id="1768241"/>
    <lineage>
        <taxon>Bacteria</taxon>
        <taxon>Pseudomonadati</taxon>
        <taxon>Pseudomonadota</taxon>
        <taxon>Alphaproteobacteria</taxon>
        <taxon>Rhodobacterales</taxon>
        <taxon>Paracoccaceae</taxon>
        <taxon>Tritonibacter</taxon>
    </lineage>
</organism>
<proteinExistence type="predicted"/>
<dbReference type="GO" id="GO:0004067">
    <property type="term" value="F:asparaginase activity"/>
    <property type="evidence" value="ECO:0007669"/>
    <property type="project" value="UniProtKB-UniRule"/>
</dbReference>
<name>A0A132BVP2_9RHOB</name>
<dbReference type="EC" id="3.5.1.1" evidence="6"/>
<dbReference type="RefSeq" id="WP_068245831.1">
    <property type="nucleotide sequence ID" value="NZ_LPUY01000082.1"/>
</dbReference>
<protein>
    <submittedName>
        <fullName evidence="6">L-asparaginase 1</fullName>
        <ecNumber evidence="6">3.5.1.1</ecNumber>
    </submittedName>
</protein>
<dbReference type="InterPro" id="IPR037152">
    <property type="entry name" value="L-asparaginase_N_sf"/>
</dbReference>
<dbReference type="PRINTS" id="PR00139">
    <property type="entry name" value="ASNGLNASE"/>
</dbReference>
<dbReference type="InterPro" id="IPR027475">
    <property type="entry name" value="Asparaginase/glutaminase_AS2"/>
</dbReference>
<dbReference type="InterPro" id="IPR036152">
    <property type="entry name" value="Asp/glu_Ase-like_sf"/>
</dbReference>
<evidence type="ECO:0000259" key="5">
    <source>
        <dbReference type="Pfam" id="PF17763"/>
    </source>
</evidence>
<evidence type="ECO:0000259" key="4">
    <source>
        <dbReference type="Pfam" id="PF00710"/>
    </source>
</evidence>
<dbReference type="AlphaFoldDB" id="A0A132BVP2"/>
<dbReference type="InterPro" id="IPR027473">
    <property type="entry name" value="L-asparaginase_C"/>
</dbReference>
<feature type="active site" evidence="3">
    <location>
        <position position="87"/>
    </location>
</feature>
<evidence type="ECO:0000313" key="6">
    <source>
        <dbReference type="EMBL" id="KUP91897.1"/>
    </source>
</evidence>
<comment type="caution">
    <text evidence="6">The sequence shown here is derived from an EMBL/GenBank/DDBJ whole genome shotgun (WGS) entry which is preliminary data.</text>
</comment>
<feature type="binding site" evidence="2">
    <location>
        <begin position="87"/>
        <end position="88"/>
    </location>
    <ligand>
        <name>substrate</name>
    </ligand>
</feature>
<evidence type="ECO:0000256" key="2">
    <source>
        <dbReference type="PIRSR" id="PIRSR001220-2"/>
    </source>
</evidence>
<dbReference type="GO" id="GO:0005829">
    <property type="term" value="C:cytosol"/>
    <property type="evidence" value="ECO:0007669"/>
    <property type="project" value="TreeGrafter"/>
</dbReference>
<dbReference type="OrthoDB" id="9788068at2"/>
<dbReference type="PANTHER" id="PTHR11707:SF28">
    <property type="entry name" value="60 KDA LYSOPHOSPHOLIPASE"/>
    <property type="match status" value="1"/>
</dbReference>
<dbReference type="SMART" id="SM00870">
    <property type="entry name" value="Asparaginase"/>
    <property type="match status" value="1"/>
</dbReference>
<dbReference type="InterPro" id="IPR040919">
    <property type="entry name" value="Asparaginase_C"/>
</dbReference>
<dbReference type="PROSITE" id="PS00917">
    <property type="entry name" value="ASN_GLN_ASE_2"/>
    <property type="match status" value="1"/>
</dbReference>
<feature type="domain" description="L-asparaginase N-terminal" evidence="4">
    <location>
        <begin position="3"/>
        <end position="170"/>
    </location>
</feature>
<dbReference type="SUPFAM" id="SSF53774">
    <property type="entry name" value="Glutaminase/Asparaginase"/>
    <property type="match status" value="1"/>
</dbReference>
<dbReference type="InterPro" id="IPR027474">
    <property type="entry name" value="L-asparaginase_N"/>
</dbReference>
<keyword evidence="6" id="KW-0378">Hydrolase</keyword>
<dbReference type="Pfam" id="PF17763">
    <property type="entry name" value="Asparaginase_C"/>
    <property type="match status" value="1"/>
</dbReference>
<reference evidence="6 7" key="1">
    <citation type="submission" date="2015-12" db="EMBL/GenBank/DDBJ databases">
        <title>Genome sequence of the marine Rhodobacteraceae strain O3.65, Candidatus Tritonibacter horizontis.</title>
        <authorList>
            <person name="Poehlein A."/>
            <person name="Giebel H.A."/>
            <person name="Voget S."/>
            <person name="Brinkhoff T."/>
        </authorList>
    </citation>
    <scope>NUCLEOTIDE SEQUENCE [LARGE SCALE GENOMIC DNA]</scope>
    <source>
        <strain evidence="6 7">O3.65</strain>
    </source>
</reference>
<dbReference type="Pfam" id="PF00710">
    <property type="entry name" value="Asparaginase"/>
    <property type="match status" value="1"/>
</dbReference>
<accession>A0A132BVP2</accession>
<dbReference type="PIRSF" id="PIRSF001220">
    <property type="entry name" value="L-ASNase_gatD"/>
    <property type="match status" value="1"/>
</dbReference>
<dbReference type="PATRIC" id="fig|1768241.3.peg.3345"/>
<feature type="binding site" evidence="2">
    <location>
        <position position="56"/>
    </location>
    <ligand>
        <name>substrate</name>
    </ligand>
</feature>
<dbReference type="InterPro" id="IPR006034">
    <property type="entry name" value="Asparaginase/glutaminase-like"/>
</dbReference>
<gene>
    <name evidence="6" type="primary">ansA</name>
    <name evidence="6" type="ORF">TRIHO_32010</name>
</gene>
<dbReference type="EMBL" id="LPUY01000082">
    <property type="protein sequence ID" value="KUP91897.1"/>
    <property type="molecule type" value="Genomic_DNA"/>
</dbReference>